<name>A0AAU9IMQ6_9CILI</name>
<organism evidence="1 2">
    <name type="scientific">Blepharisma stoltei</name>
    <dbReference type="NCBI Taxonomy" id="1481888"/>
    <lineage>
        <taxon>Eukaryota</taxon>
        <taxon>Sar</taxon>
        <taxon>Alveolata</taxon>
        <taxon>Ciliophora</taxon>
        <taxon>Postciliodesmatophora</taxon>
        <taxon>Heterotrichea</taxon>
        <taxon>Heterotrichida</taxon>
        <taxon>Blepharismidae</taxon>
        <taxon>Blepharisma</taxon>
    </lineage>
</organism>
<keyword evidence="2" id="KW-1185">Reference proteome</keyword>
<evidence type="ECO:0000313" key="1">
    <source>
        <dbReference type="EMBL" id="CAG9316055.1"/>
    </source>
</evidence>
<sequence>MGLNKYLTPCRIPIVKYWKMTLCFKFWMSITSLAKGYKYDIYISVFVIDGIANVWDNGSYIYKLIRYLWEKPKAAHNHYYLILTLVISSNYSYPALFKRGFNAAINTYRDSHYQAYQLLKF</sequence>
<reference evidence="1" key="1">
    <citation type="submission" date="2021-09" db="EMBL/GenBank/DDBJ databases">
        <authorList>
            <consortium name="AG Swart"/>
            <person name="Singh M."/>
            <person name="Singh A."/>
            <person name="Seah K."/>
            <person name="Emmerich C."/>
        </authorList>
    </citation>
    <scope>NUCLEOTIDE SEQUENCE</scope>
    <source>
        <strain evidence="1">ATCC30299</strain>
    </source>
</reference>
<protein>
    <submittedName>
        <fullName evidence="1">Uncharacterized protein</fullName>
    </submittedName>
</protein>
<evidence type="ECO:0000313" key="2">
    <source>
        <dbReference type="Proteomes" id="UP001162131"/>
    </source>
</evidence>
<dbReference type="EMBL" id="CAJZBQ010000015">
    <property type="protein sequence ID" value="CAG9316055.1"/>
    <property type="molecule type" value="Genomic_DNA"/>
</dbReference>
<dbReference type="Proteomes" id="UP001162131">
    <property type="component" value="Unassembled WGS sequence"/>
</dbReference>
<accession>A0AAU9IMQ6</accession>
<comment type="caution">
    <text evidence="1">The sequence shown here is derived from an EMBL/GenBank/DDBJ whole genome shotgun (WGS) entry which is preliminary data.</text>
</comment>
<proteinExistence type="predicted"/>
<gene>
    <name evidence="1" type="ORF">BSTOLATCC_MIC15498</name>
</gene>
<dbReference type="AlphaFoldDB" id="A0AAU9IMQ6"/>